<gene>
    <name evidence="1" type="ORF">CJ668_01435</name>
</gene>
<comment type="caution">
    <text evidence="1">The sequence shown here is derived from an EMBL/GenBank/DDBJ whole genome shotgun (WGS) entry which is preliminary data.</text>
</comment>
<protein>
    <submittedName>
        <fullName evidence="1">Uncharacterized protein</fullName>
    </submittedName>
</protein>
<dbReference type="Proteomes" id="UP000238811">
    <property type="component" value="Unassembled WGS sequence"/>
</dbReference>
<organism evidence="1 2">
    <name type="scientific">Aliarcobacter cryaerophilus</name>
    <dbReference type="NCBI Taxonomy" id="28198"/>
    <lineage>
        <taxon>Bacteria</taxon>
        <taxon>Pseudomonadati</taxon>
        <taxon>Campylobacterota</taxon>
        <taxon>Epsilonproteobacteria</taxon>
        <taxon>Campylobacterales</taxon>
        <taxon>Arcobacteraceae</taxon>
        <taxon>Aliarcobacter</taxon>
    </lineage>
</organism>
<proteinExistence type="predicted"/>
<accession>A0A2S9TS48</accession>
<dbReference type="EMBL" id="NXGD01000001">
    <property type="protein sequence ID" value="PRN01669.1"/>
    <property type="molecule type" value="Genomic_DNA"/>
</dbReference>
<sequence>MSILKTLPKRIPTNEEGIFYKSIINENNKEIDKIYLIRYRENDNDKLKTIGKYSQGIRINYCKQIRNEIITKLRLGKTPPINVDNKRERYLTLDEINILLNEVKHEEY</sequence>
<name>A0A2S9TS48_9BACT</name>
<evidence type="ECO:0000313" key="1">
    <source>
        <dbReference type="EMBL" id="PRN01669.1"/>
    </source>
</evidence>
<evidence type="ECO:0000313" key="2">
    <source>
        <dbReference type="Proteomes" id="UP000238811"/>
    </source>
</evidence>
<reference evidence="1 2" key="1">
    <citation type="submission" date="2017-09" db="EMBL/GenBank/DDBJ databases">
        <title>Reassesment of A. cryaerophilus.</title>
        <authorList>
            <person name="Perez-Cataluna A."/>
            <person name="Collado L."/>
            <person name="Salgado O."/>
            <person name="Lefinanco V."/>
            <person name="Figueras M.J."/>
        </authorList>
    </citation>
    <scope>NUCLEOTIDE SEQUENCE [LARGE SCALE GENOMIC DNA]</scope>
    <source>
        <strain evidence="1 2">LMG 10229</strain>
    </source>
</reference>
<dbReference type="AlphaFoldDB" id="A0A2S9TS48"/>